<dbReference type="NCBIfam" id="NF003339">
    <property type="entry name" value="PRK04351.1"/>
    <property type="match status" value="1"/>
</dbReference>
<dbReference type="AlphaFoldDB" id="A0A9D2A971"/>
<protein>
    <submittedName>
        <fullName evidence="2">SprT family protein</fullName>
    </submittedName>
</protein>
<organism evidence="2 3">
    <name type="scientific">Candidatus Ligilactobacillus excrementigallinarum</name>
    <dbReference type="NCBI Taxonomy" id="2838641"/>
    <lineage>
        <taxon>Bacteria</taxon>
        <taxon>Bacillati</taxon>
        <taxon>Bacillota</taxon>
        <taxon>Bacilli</taxon>
        <taxon>Lactobacillales</taxon>
        <taxon>Lactobacillaceae</taxon>
        <taxon>Ligilactobacillus</taxon>
    </lineage>
</organism>
<sequence>MNNQQLQKLVEKISVDAFHLQFNHQAMFNSRLRTTGGRYLLASHNIEINPKIAQNYSEEVLIGVIKHELCHYHLHLAGRGYQHRNRDFKDLLQKVNGSRFSPATLRPGIKVIYECTQCHHQYPRQRRMKINKYCCAYCGGKLKIVEEKLK</sequence>
<dbReference type="Proteomes" id="UP000823963">
    <property type="component" value="Unassembled WGS sequence"/>
</dbReference>
<name>A0A9D2A971_9LACO</name>
<dbReference type="EMBL" id="DXFP01000010">
    <property type="protein sequence ID" value="HIX01448.1"/>
    <property type="molecule type" value="Genomic_DNA"/>
</dbReference>
<evidence type="ECO:0000259" key="1">
    <source>
        <dbReference type="SMART" id="SM00731"/>
    </source>
</evidence>
<reference evidence="2" key="1">
    <citation type="journal article" date="2021" name="PeerJ">
        <title>Extensive microbial diversity within the chicken gut microbiome revealed by metagenomics and culture.</title>
        <authorList>
            <person name="Gilroy R."/>
            <person name="Ravi A."/>
            <person name="Getino M."/>
            <person name="Pursley I."/>
            <person name="Horton D.L."/>
            <person name="Alikhan N.F."/>
            <person name="Baker D."/>
            <person name="Gharbi K."/>
            <person name="Hall N."/>
            <person name="Watson M."/>
            <person name="Adriaenssens E.M."/>
            <person name="Foster-Nyarko E."/>
            <person name="Jarju S."/>
            <person name="Secka A."/>
            <person name="Antonio M."/>
            <person name="Oren A."/>
            <person name="Chaudhuri R.R."/>
            <person name="La Ragione R."/>
            <person name="Hildebrand F."/>
            <person name="Pallen M.J."/>
        </authorList>
    </citation>
    <scope>NUCLEOTIDE SEQUENCE</scope>
    <source>
        <strain evidence="2">6627</strain>
    </source>
</reference>
<reference evidence="2" key="2">
    <citation type="submission" date="2021-04" db="EMBL/GenBank/DDBJ databases">
        <authorList>
            <person name="Gilroy R."/>
        </authorList>
    </citation>
    <scope>NUCLEOTIDE SEQUENCE</scope>
    <source>
        <strain evidence="2">6627</strain>
    </source>
</reference>
<gene>
    <name evidence="2" type="ORF">H9861_01670</name>
</gene>
<dbReference type="Pfam" id="PF10263">
    <property type="entry name" value="SprT-like"/>
    <property type="match status" value="1"/>
</dbReference>
<accession>A0A9D2A971</accession>
<dbReference type="InterPro" id="IPR006640">
    <property type="entry name" value="SprT-like_domain"/>
</dbReference>
<dbReference type="SMART" id="SM00731">
    <property type="entry name" value="SprT"/>
    <property type="match status" value="1"/>
</dbReference>
<evidence type="ECO:0000313" key="3">
    <source>
        <dbReference type="Proteomes" id="UP000823963"/>
    </source>
</evidence>
<comment type="caution">
    <text evidence="2">The sequence shown here is derived from an EMBL/GenBank/DDBJ whole genome shotgun (WGS) entry which is preliminary data.</text>
</comment>
<feature type="domain" description="SprT-like" evidence="1">
    <location>
        <begin position="4"/>
        <end position="145"/>
    </location>
</feature>
<evidence type="ECO:0000313" key="2">
    <source>
        <dbReference type="EMBL" id="HIX01448.1"/>
    </source>
</evidence>
<dbReference type="Gene3D" id="3.30.2010.10">
    <property type="entry name" value="Metalloproteases ('zincins'), catalytic domain"/>
    <property type="match status" value="1"/>
</dbReference>
<dbReference type="GO" id="GO:0006950">
    <property type="term" value="P:response to stress"/>
    <property type="evidence" value="ECO:0007669"/>
    <property type="project" value="UniProtKB-ARBA"/>
</dbReference>
<proteinExistence type="predicted"/>